<comment type="cofactor">
    <cofactor evidence="1">
        <name>thiamine diphosphate</name>
        <dbReference type="ChEBI" id="CHEBI:58937"/>
    </cofactor>
</comment>
<dbReference type="CDD" id="cd02000">
    <property type="entry name" value="TPP_E1_PDC_ADC_BCADC"/>
    <property type="match status" value="1"/>
</dbReference>
<reference evidence="7 8" key="1">
    <citation type="journal article" date="2014" name="Int. J. Syst. Evol. Microbiol.">
        <title>Complete genome sequence of Corynebacterium casei LMG S-19264T (=DSM 44701T), isolated from a smear-ripened cheese.</title>
        <authorList>
            <consortium name="US DOE Joint Genome Institute (JGI-PGF)"/>
            <person name="Walter F."/>
            <person name="Albersmeier A."/>
            <person name="Kalinowski J."/>
            <person name="Ruckert C."/>
        </authorList>
    </citation>
    <scope>NUCLEOTIDE SEQUENCE [LARGE SCALE GENOMIC DNA]</scope>
    <source>
        <strain evidence="7 8">CGMCC 1.7286</strain>
    </source>
</reference>
<dbReference type="InterPro" id="IPR005475">
    <property type="entry name" value="Transketolase-like_Pyr-bd"/>
</dbReference>
<protein>
    <recommendedName>
        <fullName evidence="3">3-methyl-2-oxobutanoate dehydrogenase (2-methylpropanoyl-transferring)</fullName>
        <ecNumber evidence="3">1.2.4.4</ecNumber>
    </recommendedName>
</protein>
<evidence type="ECO:0000313" key="8">
    <source>
        <dbReference type="Proteomes" id="UP000599578"/>
    </source>
</evidence>
<dbReference type="Gene3D" id="3.40.50.920">
    <property type="match status" value="1"/>
</dbReference>
<dbReference type="InterPro" id="IPR001017">
    <property type="entry name" value="DH_E1"/>
</dbReference>
<dbReference type="EMBL" id="BMLT01000001">
    <property type="protein sequence ID" value="GGO76697.1"/>
    <property type="molecule type" value="Genomic_DNA"/>
</dbReference>
<dbReference type="SUPFAM" id="SSF52518">
    <property type="entry name" value="Thiamin diphosphate-binding fold (THDP-binding)"/>
    <property type="match status" value="2"/>
</dbReference>
<organism evidence="7 8">
    <name type="scientific">Marinobacterium nitratireducens</name>
    <dbReference type="NCBI Taxonomy" id="518897"/>
    <lineage>
        <taxon>Bacteria</taxon>
        <taxon>Pseudomonadati</taxon>
        <taxon>Pseudomonadota</taxon>
        <taxon>Gammaproteobacteria</taxon>
        <taxon>Oceanospirillales</taxon>
        <taxon>Oceanospirillaceae</taxon>
        <taxon>Marinobacterium</taxon>
    </lineage>
</organism>
<dbReference type="AlphaFoldDB" id="A0A918DPN9"/>
<dbReference type="RefSeq" id="WP_188857826.1">
    <property type="nucleotide sequence ID" value="NZ_BMLT01000001.1"/>
</dbReference>
<dbReference type="GO" id="GO:0003863">
    <property type="term" value="F:branched-chain 2-oxo acid dehydrogenase activity"/>
    <property type="evidence" value="ECO:0007669"/>
    <property type="project" value="UniProtKB-EC"/>
</dbReference>
<proteinExistence type="predicted"/>
<dbReference type="PANTHER" id="PTHR42980">
    <property type="entry name" value="2-OXOISOVALERATE DEHYDROGENASE SUBUNIT BETA-RELATED"/>
    <property type="match status" value="1"/>
</dbReference>
<dbReference type="Pfam" id="PF00676">
    <property type="entry name" value="E1_dh"/>
    <property type="match status" value="1"/>
</dbReference>
<dbReference type="SUPFAM" id="SSF52922">
    <property type="entry name" value="TK C-terminal domain-like"/>
    <property type="match status" value="1"/>
</dbReference>
<dbReference type="Gene3D" id="3.40.50.970">
    <property type="match status" value="2"/>
</dbReference>
<evidence type="ECO:0000313" key="7">
    <source>
        <dbReference type="EMBL" id="GGO76697.1"/>
    </source>
</evidence>
<name>A0A918DPN9_9GAMM</name>
<keyword evidence="5" id="KW-0786">Thiamine pyrophosphate</keyword>
<evidence type="ECO:0000256" key="1">
    <source>
        <dbReference type="ARBA" id="ARBA00001964"/>
    </source>
</evidence>
<dbReference type="SMART" id="SM00861">
    <property type="entry name" value="Transket_pyr"/>
    <property type="match status" value="1"/>
</dbReference>
<dbReference type="PANTHER" id="PTHR42980:SF1">
    <property type="entry name" value="2-OXOISOVALERATE DEHYDROGENASE SUBUNIT BETA, MITOCHONDRIAL"/>
    <property type="match status" value="1"/>
</dbReference>
<evidence type="ECO:0000256" key="4">
    <source>
        <dbReference type="ARBA" id="ARBA00023002"/>
    </source>
</evidence>
<keyword evidence="4" id="KW-0560">Oxidoreductase</keyword>
<dbReference type="GO" id="GO:0007584">
    <property type="term" value="P:response to nutrient"/>
    <property type="evidence" value="ECO:0007669"/>
    <property type="project" value="TreeGrafter"/>
</dbReference>
<dbReference type="EC" id="1.2.4.4" evidence="3"/>
<comment type="caution">
    <text evidence="7">The sequence shown here is derived from an EMBL/GenBank/DDBJ whole genome shotgun (WGS) entry which is preliminary data.</text>
</comment>
<dbReference type="GO" id="GO:0009083">
    <property type="term" value="P:branched-chain amino acid catabolic process"/>
    <property type="evidence" value="ECO:0007669"/>
    <property type="project" value="TreeGrafter"/>
</dbReference>
<gene>
    <name evidence="7" type="ORF">GCM10011348_04520</name>
</gene>
<dbReference type="Proteomes" id="UP000599578">
    <property type="component" value="Unassembled WGS sequence"/>
</dbReference>
<evidence type="ECO:0000256" key="2">
    <source>
        <dbReference type="ARBA" id="ARBA00003906"/>
    </source>
</evidence>
<comment type="function">
    <text evidence="2">E1 component of the 2-oxoglutarate dehydrogenase (OGDH) complex which catalyzes the decarboxylation of 2-oxoglutarate, the first step in the conversion of 2-oxoglutarate to succinyl-CoA and CO(2).</text>
</comment>
<dbReference type="InterPro" id="IPR029061">
    <property type="entry name" value="THDP-binding"/>
</dbReference>
<keyword evidence="8" id="KW-1185">Reference proteome</keyword>
<accession>A0A918DPN9</accession>
<dbReference type="Pfam" id="PF02780">
    <property type="entry name" value="Transketolase_C"/>
    <property type="match status" value="1"/>
</dbReference>
<feature type="domain" description="Transketolase-like pyrimidine-binding" evidence="6">
    <location>
        <begin position="397"/>
        <end position="578"/>
    </location>
</feature>
<sequence>MKTRAEIVDANFQHRVLARELPTVDPSLSPAGAGLEPEALLALFDSQLLSRHLDLCSRRLQSRGQSFYTIGSAGHEGSAAIAAALRPTDMAFLHYRDAAFLIHRASQAGQDPLPDMLLSFMASREDPVSGGRHKVLGSRSLSVPPQTSTVASHLPKALGAAYSIPLARRLSLAAPLPADSLIVCSFGDASANHSTALGAINSACWAAHQQVPLPLIFVCEDNGIGISTPTPPDWIRAAFGQRPGLHYLYCDGLNLVDTYRAAQEAERLARVHHRPVFLHMGSVRLLGHAGSDAETGYRSLAEIEATEARDPLLYSARLLVDSGLLSPQQVVARYREVAARVDDCARSLGEPQSLRDAADVMSTLLPPRRQAAPARVVDESRFEELFARDRVLMREPQPMARLLNWTLAELMAEYPEILLMGEDIGIKGGVYNVTGKLSQRFGRHRVIDTLLDEQSILGLAIGAAHNGFVPIPEIQFLAYVHNAEDQLRGEAATLPFFSRGQFSNPMVVRIAGLGYQRGFGGHFHNDNSLAVFRDIPGLILACPSNGRDAAAMLRESVRLAREEQRVVVFLEPIARYMTRDLHREGDGLWSFEYPRVREAAPIPFGEPGIRGDGRELAILSYGNGHYLSCQAARELERRHGVALRLIDLRWLAPLNGDAIVAAVRDCRHLLIVDECRRSGSVSEALVTLFSERLTPLPPFRRLCAEDSFIPLGPAYAATLPSKASIIAAALELLGRSD</sequence>
<evidence type="ECO:0000256" key="5">
    <source>
        <dbReference type="ARBA" id="ARBA00023052"/>
    </source>
</evidence>
<dbReference type="InterPro" id="IPR033248">
    <property type="entry name" value="Transketolase_C"/>
</dbReference>
<evidence type="ECO:0000259" key="6">
    <source>
        <dbReference type="SMART" id="SM00861"/>
    </source>
</evidence>
<evidence type="ECO:0000256" key="3">
    <source>
        <dbReference type="ARBA" id="ARBA00012277"/>
    </source>
</evidence>
<dbReference type="InterPro" id="IPR009014">
    <property type="entry name" value="Transketo_C/PFOR_II"/>
</dbReference>
<dbReference type="Pfam" id="PF02779">
    <property type="entry name" value="Transket_pyr"/>
    <property type="match status" value="1"/>
</dbReference>